<feature type="region of interest" description="Disordered" evidence="2">
    <location>
        <begin position="375"/>
        <end position="412"/>
    </location>
</feature>
<feature type="region of interest" description="Disordered" evidence="2">
    <location>
        <begin position="257"/>
        <end position="279"/>
    </location>
</feature>
<protein>
    <submittedName>
        <fullName evidence="3">Uncharacterized protein</fullName>
    </submittedName>
</protein>
<keyword evidence="4" id="KW-1185">Reference proteome</keyword>
<feature type="region of interest" description="Disordered" evidence="2">
    <location>
        <begin position="2078"/>
        <end position="2098"/>
    </location>
</feature>
<feature type="compositionally biased region" description="Polar residues" evidence="2">
    <location>
        <begin position="2082"/>
        <end position="2094"/>
    </location>
</feature>
<dbReference type="PANTHER" id="PTHR47357">
    <property type="entry name" value="COP1-INTERACTIVE PROTEIN 1"/>
    <property type="match status" value="1"/>
</dbReference>
<feature type="compositionally biased region" description="Acidic residues" evidence="2">
    <location>
        <begin position="2156"/>
        <end position="2171"/>
    </location>
</feature>
<name>A0A507R4I5_MONPU</name>
<sequence length="2273" mass="250060">MNPGTTSPVTKGNVSPHIQAVANSFKDKMQENSPSSYTTNPMPPKSSPEKSLIKGHYHKRMQSFPNTDPRAEFLSYLERRSPERPLRATVLDPGTKQPESPTKPANSSSSNRDSEREIPPYIVSSRYLSKPILGESTPPSATMLAIQNMQLPETPSPSNSKSTPEPAPSGNSFETLSSQILSLTNMTSNLQREMAQLSRRSKDNATDLISLKAATNARDEDIRKSLRELSSNLASKFMDGDGLSRFGLGTFMGSGDGIDHRESDSSPCSKKSYSAPRMSSPSSFAMAIERELCGSPTPISDGSASIALLEKVLREMATKEGQKKLLELVDELKSRPTSNSTSDKDTDGTITKMLEEILNIVKDHSTSKALVHSRTVGGAAGQPSEHDGNFMDPRKEMSASDVENDDGANRSALQPANVANAFTNEMLSTMNRVKNSVIEGGGLTNEVKALVRELRGEVLGMGRNIARKFEEAEAYRSAQDDKPAAPGKEEIAAIVDSSLQELQKQMAAISNENRHHTAALSEFRKAMNGSELYGMVMRALNEFPFPQPEPRGVTMEKEDILETVREAWETYKPEIELQNFGLERDEILECLTEGLKAYQPKHEEALTYDQVLAAVQEGMQNFAPPPIQLPPMISRDEIILTIRECLESFEMVPPSIEEEQLRVIRDEVLRAVTEAVASKDTATREAIGSEVRGELESGIKSALEAGVSRDAIFNAVTDGLMAHFAAVREADGPQVTKEDVLNAVNDAFAAQQSAIITNIQPQITRGDVVEAVNDAFAAQQSALGPDSEAHVTKEDVISAVNDAFSAQNSALIPRDAQPTLSRDEILSVINEALENQGTREIELSRDDLMEAISAGLQEAVASDNFGAGAKVLERLQDLLDGIKEEFKQYSAANGKDTEQVLDAIKDGLHVILKEIANYTTAASDISGKDEIMDTVKEGLGLLQANIEKTVAEAAIAAANHRNPNTPELLDAMEKEFEHLRQTISSLLIRSNVSSDKDEILDAIRDITEAQKTSSKDTDVTALIKEQFESLRDTVNMSIAPVGSTNDRDEVIAALREGFESLRDESILRRDGGESVLSTTSELLDAFNDGVDSIRADLEKILNKPPTPDTTGILETIKDGLESLKADMETLRQSQRDLVDTNSARGREVMLAGEAGNDDGNDSLRSLITQLQSKVEAFEPSPPVTTPPEDSLKKEHLDEVLEGLREVQASVAAGASREIPPDTSSGLASKEDTDAIETLLRNAKAQLDDLAFPAPEEIAKADHLAAVETVMKETKEIISELSTRLQDEGPTKSELGTLEGLLREVFVSLEEIKNKEKPDGEDSDKLMKSDLQTVEAMIFDVKTQIEELKLPNIETLPQKADLQELSALVTDFKEKMDADNELAGQAFEARKLEHGGLAEKVDEVKTVVGELGEEFKSRLDGSNEGLSELKNLVAGLMASSENFTTVESVKELTDLINREFERARGEQDAAKLETEERDATALVKQDESRAAIIVELGAKIDEKLAEVMAKYEEVQNAIDSKFSETEGRDIANLDAVTDVKSIAEDIKLVIGSMGNSINETCDRINADTASFLEKIGESCNKMEEMHNETKSHQEQNRADFERAVAATDRVEAQLHEFHPQLLESIQQILSLVDKHYEQSQKTAQEFRMEVSSLPSAITPLLPALPPPEEKYDDSQVQEKLNSLLEYTVNNGQVQEMLKTLLERSTNDPVHRKLDSLLEHTADREIHDKLDSILDRDGNAHGAFHEILSTLLERSTNEQLHEKINNLLDHATSTNGQVHDRLNEILERSTNEQVHEKLDNLLDHTASRNSQFQEMLNTLLERSTHDQLHEKLDGLLDHATSTNSQVHEKLNEILERSTDNEVHGKLDVLLEQAADNHVNEKLDTLIDHATKNEVSVTQMMKLDEMHKDIMETSRRMNEFFAAQAAMIAEDSETKRREAEEAAIALERRTAQKEQVESEIQGLNDEKESLLKIISTLKSERDELVKQNTKYSKELSSLETALEIRHEEMQLMEERADSLEKRILEGVLDHARSVLLSRPGGMHNLKRVRSVRARKNSGASTTSTTKDARNILGNGIGIALKRRSPTASNPGSTTSNAGKERRILSLSNVTGNKGAVDRQGVANSGFANLKRSHSVKSNSVLRKTSWGGVSSVANKENEVFPEEEEHQTGDESDTGTERRTSYAGKFTDNIRRVSAVSSIVDQPEEEARQEGEHTEEDAGSEPDHDAQAEERENVDSHQATLEDDGDVEDANLEKNMVLYGPPSDSGLGSEVAAPAV</sequence>
<dbReference type="EMBL" id="VIFY01000006">
    <property type="protein sequence ID" value="TQB76815.1"/>
    <property type="molecule type" value="Genomic_DNA"/>
</dbReference>
<feature type="region of interest" description="Disordered" evidence="2">
    <location>
        <begin position="151"/>
        <end position="173"/>
    </location>
</feature>
<feature type="region of interest" description="Disordered" evidence="2">
    <location>
        <begin position="22"/>
        <end position="122"/>
    </location>
</feature>
<feature type="compositionally biased region" description="Basic and acidic residues" evidence="2">
    <location>
        <begin position="384"/>
        <end position="398"/>
    </location>
</feature>
<feature type="compositionally biased region" description="Basic and acidic residues" evidence="2">
    <location>
        <begin position="2218"/>
        <end position="2232"/>
    </location>
</feature>
<evidence type="ECO:0000313" key="4">
    <source>
        <dbReference type="Proteomes" id="UP000319663"/>
    </source>
</evidence>
<gene>
    <name evidence="3" type="ORF">MPDQ_006592</name>
</gene>
<feature type="region of interest" description="Disordered" evidence="2">
    <location>
        <begin position="2149"/>
        <end position="2273"/>
    </location>
</feature>
<feature type="compositionally biased region" description="Low complexity" evidence="2">
    <location>
        <begin position="265"/>
        <end position="279"/>
    </location>
</feature>
<dbReference type="Proteomes" id="UP000319663">
    <property type="component" value="Unassembled WGS sequence"/>
</dbReference>
<feature type="compositionally biased region" description="Acidic residues" evidence="2">
    <location>
        <begin position="2238"/>
        <end position="2247"/>
    </location>
</feature>
<accession>A0A507R4I5</accession>
<evidence type="ECO:0000256" key="1">
    <source>
        <dbReference type="SAM" id="Coils"/>
    </source>
</evidence>
<comment type="caution">
    <text evidence="3">The sequence shown here is derived from an EMBL/GenBank/DDBJ whole genome shotgun (WGS) entry which is preliminary data.</text>
</comment>
<dbReference type="GO" id="GO:0005856">
    <property type="term" value="C:cytoskeleton"/>
    <property type="evidence" value="ECO:0007669"/>
    <property type="project" value="TreeGrafter"/>
</dbReference>
<feature type="compositionally biased region" description="Basic and acidic residues" evidence="2">
    <location>
        <begin position="77"/>
        <end position="86"/>
    </location>
</feature>
<dbReference type="STRING" id="5098.A0A507R4I5"/>
<dbReference type="GO" id="GO:0005200">
    <property type="term" value="F:structural constituent of cytoskeleton"/>
    <property type="evidence" value="ECO:0007669"/>
    <property type="project" value="TreeGrafter"/>
</dbReference>
<dbReference type="PANTHER" id="PTHR47357:SF1">
    <property type="entry name" value="SPINDLE POLE BODY COMPONENT 110"/>
    <property type="match status" value="1"/>
</dbReference>
<evidence type="ECO:0000313" key="3">
    <source>
        <dbReference type="EMBL" id="TQB76815.1"/>
    </source>
</evidence>
<evidence type="ECO:0000256" key="2">
    <source>
        <dbReference type="SAM" id="MobiDB-lite"/>
    </source>
</evidence>
<proteinExistence type="predicted"/>
<organism evidence="3 4">
    <name type="scientific">Monascus purpureus</name>
    <name type="common">Red mold</name>
    <name type="synonym">Monascus anka</name>
    <dbReference type="NCBI Taxonomy" id="5098"/>
    <lineage>
        <taxon>Eukaryota</taxon>
        <taxon>Fungi</taxon>
        <taxon>Dikarya</taxon>
        <taxon>Ascomycota</taxon>
        <taxon>Pezizomycotina</taxon>
        <taxon>Eurotiomycetes</taxon>
        <taxon>Eurotiomycetidae</taxon>
        <taxon>Eurotiales</taxon>
        <taxon>Aspergillaceae</taxon>
        <taxon>Monascus</taxon>
    </lineage>
</organism>
<feature type="coiled-coil region" evidence="1">
    <location>
        <begin position="1926"/>
        <end position="2019"/>
    </location>
</feature>
<keyword evidence="1" id="KW-0175">Coiled coil</keyword>
<feature type="compositionally biased region" description="Polar residues" evidence="2">
    <location>
        <begin position="31"/>
        <end position="40"/>
    </location>
</feature>
<reference evidence="3 4" key="1">
    <citation type="submission" date="2019-06" db="EMBL/GenBank/DDBJ databases">
        <title>Wine fermentation using esterase from Monascus purpureus.</title>
        <authorList>
            <person name="Geng C."/>
            <person name="Zhang Y."/>
        </authorList>
    </citation>
    <scope>NUCLEOTIDE SEQUENCE [LARGE SCALE GENOMIC DNA]</scope>
    <source>
        <strain evidence="3">HQ1</strain>
    </source>
</reference>
<feature type="coiled-coil region" evidence="1">
    <location>
        <begin position="1113"/>
        <end position="1140"/>
    </location>
</feature>